<dbReference type="EMBL" id="UINC01032883">
    <property type="protein sequence ID" value="SVB21273.1"/>
    <property type="molecule type" value="Genomic_DNA"/>
</dbReference>
<proteinExistence type="predicted"/>
<evidence type="ECO:0000313" key="1">
    <source>
        <dbReference type="EMBL" id="SVB21273.1"/>
    </source>
</evidence>
<name>A0A382C7L6_9ZZZZ</name>
<organism evidence="1">
    <name type="scientific">marine metagenome</name>
    <dbReference type="NCBI Taxonomy" id="408172"/>
    <lineage>
        <taxon>unclassified sequences</taxon>
        <taxon>metagenomes</taxon>
        <taxon>ecological metagenomes</taxon>
    </lineage>
</organism>
<sequence>MTTVTNPDPRRFETSTVDHNQVETSLEQVAAVEMAEELVRVSAPIRRPNILVRLAGRLMTFNDWLSGPAMSKRDRLYRNIAEADPKRYTLGYDHWRR</sequence>
<gene>
    <name evidence="1" type="ORF">METZ01_LOCUS174127</name>
</gene>
<dbReference type="AlphaFoldDB" id="A0A382C7L6"/>
<reference evidence="1" key="1">
    <citation type="submission" date="2018-05" db="EMBL/GenBank/DDBJ databases">
        <authorList>
            <person name="Lanie J.A."/>
            <person name="Ng W.-L."/>
            <person name="Kazmierczak K.M."/>
            <person name="Andrzejewski T.M."/>
            <person name="Davidsen T.M."/>
            <person name="Wayne K.J."/>
            <person name="Tettelin H."/>
            <person name="Glass J.I."/>
            <person name="Rusch D."/>
            <person name="Podicherti R."/>
            <person name="Tsui H.-C.T."/>
            <person name="Winkler M.E."/>
        </authorList>
    </citation>
    <scope>NUCLEOTIDE SEQUENCE</scope>
</reference>
<protein>
    <submittedName>
        <fullName evidence="1">Uncharacterized protein</fullName>
    </submittedName>
</protein>
<accession>A0A382C7L6</accession>